<comment type="caution">
    <text evidence="1">The sequence shown here is derived from an EMBL/GenBank/DDBJ whole genome shotgun (WGS) entry which is preliminary data.</text>
</comment>
<dbReference type="AlphaFoldDB" id="A0A7W3N1P4"/>
<dbReference type="EMBL" id="JACJII010000001">
    <property type="protein sequence ID" value="MBA9005906.1"/>
    <property type="molecule type" value="Genomic_DNA"/>
</dbReference>
<evidence type="ECO:0000313" key="1">
    <source>
        <dbReference type="EMBL" id="MBA9005906.1"/>
    </source>
</evidence>
<reference evidence="1 2" key="1">
    <citation type="submission" date="2020-08" db="EMBL/GenBank/DDBJ databases">
        <title>Sequencing the genomes of 1000 actinobacteria strains.</title>
        <authorList>
            <person name="Klenk H.-P."/>
        </authorList>
    </citation>
    <scope>NUCLEOTIDE SEQUENCE [LARGE SCALE GENOMIC DNA]</scope>
    <source>
        <strain evidence="1 2">DSM 45823</strain>
    </source>
</reference>
<evidence type="ECO:0000313" key="2">
    <source>
        <dbReference type="Proteomes" id="UP000539313"/>
    </source>
</evidence>
<proteinExistence type="predicted"/>
<keyword evidence="2" id="KW-1185">Reference proteome</keyword>
<dbReference type="RefSeq" id="WP_182706961.1">
    <property type="nucleotide sequence ID" value="NZ_JACJII010000001.1"/>
</dbReference>
<sequence length="115" mass="11896">MTTPTPTTGGGGQGDGPVPVWERWYAHPDGRVLHRCLQAAAGIDPAGVRMSIPAGCREISAEEAQALLERARRETEQAASAAAAQAAAEAEEGYRTLTGIGIPAALAARLTGHRP</sequence>
<name>A0A7W3N1P4_9ACTN</name>
<accession>A0A7W3N1P4</accession>
<gene>
    <name evidence="1" type="ORF">HNR21_004788</name>
</gene>
<organism evidence="1 2">
    <name type="scientific">Thermomonospora cellulosilytica</name>
    <dbReference type="NCBI Taxonomy" id="1411118"/>
    <lineage>
        <taxon>Bacteria</taxon>
        <taxon>Bacillati</taxon>
        <taxon>Actinomycetota</taxon>
        <taxon>Actinomycetes</taxon>
        <taxon>Streptosporangiales</taxon>
        <taxon>Thermomonosporaceae</taxon>
        <taxon>Thermomonospora</taxon>
    </lineage>
</organism>
<protein>
    <submittedName>
        <fullName evidence="1">Uncharacterized protein</fullName>
    </submittedName>
</protein>
<dbReference type="Proteomes" id="UP000539313">
    <property type="component" value="Unassembled WGS sequence"/>
</dbReference>